<name>A0ABS4U1X0_9PSEU</name>
<dbReference type="Pfam" id="PF13581">
    <property type="entry name" value="HATPase_c_2"/>
    <property type="match status" value="1"/>
</dbReference>
<sequence>MNGADDEHLTGDAETVRQVFEAFPRIMVALEGPDLVFAAANRFCRQWAGRQQLVGRPAREVFPDVLGQRIVTLIDRAMRTGESLALRDFRHQIADARTGTRTELVSDIDTVFFYWPDGSVRGIILDITTAQQRLADADDRRAQANDAIEQLQRELLPAGVPVLPRVQLAASCLFAGTSGGDWYDAFPLDDGRVALVVGDVVGHGVTATATMGQLRVLVRDRLSEAGDLLAAVAAADAMTNWTPAARAATLCAVVLDPPTSSLRYCTAGHPPPLLLPSGGGYRYLTPTGGGPLGTGTHRALAESRVEERDMLLLYTDGILERPGRSLAESTVELAQVAADIAAAFQDTTVPVQQLTSQTVELLTGVTRHTDDITLLAAQLTTVPAGADIEIPADTKALDDFRAQFGQWLREIHAPDIAIDKLQHAVGELVTNAIEHPHLDSPDAHTVRVYAHLDDHGAVRIQVADDGRWREPMPSPDRGLGLPLAAKLVDTFVVEHGATGTTAHADLRLTRPAQLIAAPAWAPAADAPHEADPFLVLDQPFASTPAIRVDGPVDATTAPALDRALGTATAAGTRSLSVDLTGVSHLASAGVAVLHHHYATAAANHTDLRLHSPAGSPAALIMTLVDLPYDTHDLPAGPTKDA</sequence>
<dbReference type="Proteomes" id="UP001519332">
    <property type="component" value="Unassembled WGS sequence"/>
</dbReference>
<evidence type="ECO:0000259" key="3">
    <source>
        <dbReference type="PROSITE" id="PS50801"/>
    </source>
</evidence>
<dbReference type="SMART" id="SM00331">
    <property type="entry name" value="PP2C_SIG"/>
    <property type="match status" value="1"/>
</dbReference>
<dbReference type="SUPFAM" id="SSF55874">
    <property type="entry name" value="ATPase domain of HSP90 chaperone/DNA topoisomerase II/histidine kinase"/>
    <property type="match status" value="1"/>
</dbReference>
<dbReference type="InterPro" id="IPR035965">
    <property type="entry name" value="PAS-like_dom_sf"/>
</dbReference>
<dbReference type="Pfam" id="PF08448">
    <property type="entry name" value="PAS_4"/>
    <property type="match status" value="1"/>
</dbReference>
<dbReference type="SUPFAM" id="SSF81606">
    <property type="entry name" value="PP2C-like"/>
    <property type="match status" value="1"/>
</dbReference>
<feature type="coiled-coil region" evidence="2">
    <location>
        <begin position="127"/>
        <end position="154"/>
    </location>
</feature>
<dbReference type="Gene3D" id="3.30.565.10">
    <property type="entry name" value="Histidine kinase-like ATPase, C-terminal domain"/>
    <property type="match status" value="1"/>
</dbReference>
<dbReference type="InterPro" id="IPR013656">
    <property type="entry name" value="PAS_4"/>
</dbReference>
<dbReference type="SUPFAM" id="SSF52091">
    <property type="entry name" value="SpoIIaa-like"/>
    <property type="match status" value="1"/>
</dbReference>
<dbReference type="Gene3D" id="3.30.450.20">
    <property type="entry name" value="PAS domain"/>
    <property type="match status" value="1"/>
</dbReference>
<protein>
    <submittedName>
        <fullName evidence="4">Anti-anti-sigma factor</fullName>
    </submittedName>
</protein>
<dbReference type="InterPro" id="IPR001932">
    <property type="entry name" value="PPM-type_phosphatase-like_dom"/>
</dbReference>
<dbReference type="Gene3D" id="3.30.750.24">
    <property type="entry name" value="STAS domain"/>
    <property type="match status" value="1"/>
</dbReference>
<dbReference type="RefSeq" id="WP_307855703.1">
    <property type="nucleotide sequence ID" value="NZ_JAGINW010000001.1"/>
</dbReference>
<dbReference type="Pfam" id="PF07228">
    <property type="entry name" value="SpoIIE"/>
    <property type="match status" value="1"/>
</dbReference>
<feature type="domain" description="STAS" evidence="3">
    <location>
        <begin position="546"/>
        <end position="593"/>
    </location>
</feature>
<dbReference type="PROSITE" id="PS50801">
    <property type="entry name" value="STAS"/>
    <property type="match status" value="1"/>
</dbReference>
<dbReference type="InterPro" id="IPR036513">
    <property type="entry name" value="STAS_dom_sf"/>
</dbReference>
<keyword evidence="2" id="KW-0175">Coiled coil</keyword>
<dbReference type="InterPro" id="IPR003594">
    <property type="entry name" value="HATPase_dom"/>
</dbReference>
<dbReference type="SUPFAM" id="SSF55785">
    <property type="entry name" value="PYP-like sensor domain (PAS domain)"/>
    <property type="match status" value="1"/>
</dbReference>
<evidence type="ECO:0000313" key="5">
    <source>
        <dbReference type="Proteomes" id="UP001519332"/>
    </source>
</evidence>
<evidence type="ECO:0000256" key="1">
    <source>
        <dbReference type="ARBA" id="ARBA00022801"/>
    </source>
</evidence>
<dbReference type="CDD" id="cd16936">
    <property type="entry name" value="HATPase_RsbW-like"/>
    <property type="match status" value="1"/>
</dbReference>
<keyword evidence="1" id="KW-0378">Hydrolase</keyword>
<proteinExistence type="predicted"/>
<dbReference type="InterPro" id="IPR036457">
    <property type="entry name" value="PPM-type-like_dom_sf"/>
</dbReference>
<reference evidence="4 5" key="1">
    <citation type="submission" date="2021-03" db="EMBL/GenBank/DDBJ databases">
        <title>Sequencing the genomes of 1000 actinobacteria strains.</title>
        <authorList>
            <person name="Klenk H.-P."/>
        </authorList>
    </citation>
    <scope>NUCLEOTIDE SEQUENCE [LARGE SCALE GENOMIC DNA]</scope>
    <source>
        <strain evidence="4 5">DSM 46670</strain>
    </source>
</reference>
<gene>
    <name evidence="4" type="ORF">JOF56_011047</name>
</gene>
<dbReference type="PANTHER" id="PTHR43156">
    <property type="entry name" value="STAGE II SPORULATION PROTEIN E-RELATED"/>
    <property type="match status" value="1"/>
</dbReference>
<dbReference type="Pfam" id="PF13466">
    <property type="entry name" value="STAS_2"/>
    <property type="match status" value="1"/>
</dbReference>
<dbReference type="InterPro" id="IPR036890">
    <property type="entry name" value="HATPase_C_sf"/>
</dbReference>
<dbReference type="InterPro" id="IPR052016">
    <property type="entry name" value="Bact_Sigma-Reg"/>
</dbReference>
<accession>A0ABS4U1X0</accession>
<dbReference type="InterPro" id="IPR002645">
    <property type="entry name" value="STAS_dom"/>
</dbReference>
<dbReference type="Gene3D" id="3.60.40.10">
    <property type="entry name" value="PPM-type phosphatase domain"/>
    <property type="match status" value="1"/>
</dbReference>
<dbReference type="EMBL" id="JAGINW010000001">
    <property type="protein sequence ID" value="MBP2330662.1"/>
    <property type="molecule type" value="Genomic_DNA"/>
</dbReference>
<evidence type="ECO:0000313" key="4">
    <source>
        <dbReference type="EMBL" id="MBP2330662.1"/>
    </source>
</evidence>
<keyword evidence="5" id="KW-1185">Reference proteome</keyword>
<organism evidence="4 5">
    <name type="scientific">Kibdelosporangium banguiense</name>
    <dbReference type="NCBI Taxonomy" id="1365924"/>
    <lineage>
        <taxon>Bacteria</taxon>
        <taxon>Bacillati</taxon>
        <taxon>Actinomycetota</taxon>
        <taxon>Actinomycetes</taxon>
        <taxon>Pseudonocardiales</taxon>
        <taxon>Pseudonocardiaceae</taxon>
        <taxon>Kibdelosporangium</taxon>
    </lineage>
</organism>
<dbReference type="CDD" id="cd07043">
    <property type="entry name" value="STAS_anti-anti-sigma_factors"/>
    <property type="match status" value="1"/>
</dbReference>
<comment type="caution">
    <text evidence="4">The sequence shown here is derived from an EMBL/GenBank/DDBJ whole genome shotgun (WGS) entry which is preliminary data.</text>
</comment>
<dbReference type="InterPro" id="IPR058548">
    <property type="entry name" value="MlaB-like_STAS"/>
</dbReference>
<dbReference type="PANTHER" id="PTHR43156:SF2">
    <property type="entry name" value="STAGE II SPORULATION PROTEIN E"/>
    <property type="match status" value="1"/>
</dbReference>
<evidence type="ECO:0000256" key="2">
    <source>
        <dbReference type="SAM" id="Coils"/>
    </source>
</evidence>